<keyword evidence="7 8" id="KW-0924">Ammonia transport</keyword>
<evidence type="ECO:0000256" key="5">
    <source>
        <dbReference type="ARBA" id="ARBA00022989"/>
    </source>
</evidence>
<accession>A0ABZ0RLZ1</accession>
<feature type="transmembrane region" description="Helical" evidence="8">
    <location>
        <begin position="138"/>
        <end position="157"/>
    </location>
</feature>
<evidence type="ECO:0000256" key="4">
    <source>
        <dbReference type="ARBA" id="ARBA00022692"/>
    </source>
</evidence>
<feature type="chain" id="PRO_5046173873" description="Ammonium transporter" evidence="9">
    <location>
        <begin position="27"/>
        <end position="464"/>
    </location>
</feature>
<evidence type="ECO:0000256" key="1">
    <source>
        <dbReference type="ARBA" id="ARBA00004141"/>
    </source>
</evidence>
<evidence type="ECO:0000313" key="12">
    <source>
        <dbReference type="Proteomes" id="UP001324993"/>
    </source>
</evidence>
<name>A0ABZ0RLZ1_9BACT</name>
<feature type="transmembrane region" description="Helical" evidence="8">
    <location>
        <begin position="357"/>
        <end position="377"/>
    </location>
</feature>
<dbReference type="Proteomes" id="UP001324993">
    <property type="component" value="Chromosome"/>
</dbReference>
<evidence type="ECO:0000256" key="6">
    <source>
        <dbReference type="ARBA" id="ARBA00023136"/>
    </source>
</evidence>
<dbReference type="RefSeq" id="WP_319833295.1">
    <property type="nucleotide sequence ID" value="NZ_CP138858.1"/>
</dbReference>
<dbReference type="Gene3D" id="1.10.3430.10">
    <property type="entry name" value="Ammonium transporter AmtB like domains"/>
    <property type="match status" value="1"/>
</dbReference>
<dbReference type="InterPro" id="IPR024041">
    <property type="entry name" value="NH4_transpt_AmtB-like_dom"/>
</dbReference>
<keyword evidence="3 8" id="KW-0813">Transport</keyword>
<dbReference type="InterPro" id="IPR029020">
    <property type="entry name" value="Ammonium/urea_transptr"/>
</dbReference>
<feature type="transmembrane region" description="Helical" evidence="8">
    <location>
        <begin position="44"/>
        <end position="64"/>
    </location>
</feature>
<feature type="transmembrane region" description="Helical" evidence="8">
    <location>
        <begin position="301"/>
        <end position="317"/>
    </location>
</feature>
<feature type="transmembrane region" description="Helical" evidence="8">
    <location>
        <begin position="397"/>
        <end position="419"/>
    </location>
</feature>
<comment type="subcellular location">
    <subcellularLocation>
        <location evidence="8">Cell membrane</location>
        <topology evidence="8">Multi-pass membrane protein</topology>
    </subcellularLocation>
    <subcellularLocation>
        <location evidence="1">Membrane</location>
        <topology evidence="1">Multi-pass membrane protein</topology>
    </subcellularLocation>
</comment>
<feature type="domain" description="Ammonium transporter AmtB-like" evidence="10">
    <location>
        <begin position="45"/>
        <end position="449"/>
    </location>
</feature>
<comment type="similarity">
    <text evidence="2 8">Belongs to the ammonia transporter channel (TC 1.A.11.2) family.</text>
</comment>
<feature type="transmembrane region" description="Helical" evidence="8">
    <location>
        <begin position="270"/>
        <end position="294"/>
    </location>
</feature>
<feature type="transmembrane region" description="Helical" evidence="8">
    <location>
        <begin position="85"/>
        <end position="118"/>
    </location>
</feature>
<evidence type="ECO:0000256" key="2">
    <source>
        <dbReference type="ARBA" id="ARBA00005887"/>
    </source>
</evidence>
<evidence type="ECO:0000256" key="7">
    <source>
        <dbReference type="ARBA" id="ARBA00023177"/>
    </source>
</evidence>
<gene>
    <name evidence="11" type="ORF">SH580_01810</name>
</gene>
<evidence type="ECO:0000256" key="8">
    <source>
        <dbReference type="RuleBase" id="RU362002"/>
    </source>
</evidence>
<feature type="transmembrane region" description="Helical" evidence="8">
    <location>
        <begin position="164"/>
        <end position="184"/>
    </location>
</feature>
<sequence length="464" mass="48585">MIKARSIHMCSLATGISLVAPTLLSAQEAAAEAPSYLSQNTGDILWYLVAAVLVFFMQAGFALVETGLTRAKNACNIMMKNMLDFSFGVVAFAIVGYALMYGDSIGGIFGWSNGFFFMKDALMVGDDLASTNLVAAEWLFQVVFAATAATIASGVMAERTKFSAYIFYSIAITCLIYPVVGHWIWSGDGWLAAMGMRDYAGSTVVHSVGAWAGLAGAIVLGARKGKFDKEGKPLPIPGHNMPLATLGCFILIVGWFGFNAGSTLGAVDDMAYIAMVTMIAAATGCIGATMSTWVKFGKPDLSMTLNGALAGLVSITACCGSVSIIGAMAIGLIGGIIVVFSVLFFEQKLHVDDPVGAVSVHGICGIWGTLSVGLFGSTAIDSGLLSDGLLYGGTAQIGVQLIGILAVFVFVFPVSLLLFKAIKATSGLRVSESEEIEGLDISEHGNEAYADFQVYADLPEEDLA</sequence>
<dbReference type="InterPro" id="IPR001905">
    <property type="entry name" value="Ammonium_transpt"/>
</dbReference>
<keyword evidence="6 8" id="KW-0472">Membrane</keyword>
<dbReference type="EMBL" id="CP138858">
    <property type="protein sequence ID" value="WPJ96436.1"/>
    <property type="molecule type" value="Genomic_DNA"/>
</dbReference>
<evidence type="ECO:0000256" key="3">
    <source>
        <dbReference type="ARBA" id="ARBA00022448"/>
    </source>
</evidence>
<evidence type="ECO:0000313" key="11">
    <source>
        <dbReference type="EMBL" id="WPJ96436.1"/>
    </source>
</evidence>
<evidence type="ECO:0000256" key="9">
    <source>
        <dbReference type="SAM" id="SignalP"/>
    </source>
</evidence>
<reference evidence="11 12" key="1">
    <citation type="submission" date="2023-11" db="EMBL/GenBank/DDBJ databases">
        <title>Coraliomargarita sp. nov., isolated from marine algae.</title>
        <authorList>
            <person name="Lee J.K."/>
            <person name="Baek J.H."/>
            <person name="Kim J.M."/>
            <person name="Choi D.G."/>
            <person name="Jeon C.O."/>
        </authorList>
    </citation>
    <scope>NUCLEOTIDE SEQUENCE [LARGE SCALE GENOMIC DNA]</scope>
    <source>
        <strain evidence="11 12">J2-16</strain>
    </source>
</reference>
<organism evidence="11 12">
    <name type="scientific">Coraliomargarita algicola</name>
    <dbReference type="NCBI Taxonomy" id="3092156"/>
    <lineage>
        <taxon>Bacteria</taxon>
        <taxon>Pseudomonadati</taxon>
        <taxon>Verrucomicrobiota</taxon>
        <taxon>Opitutia</taxon>
        <taxon>Puniceicoccales</taxon>
        <taxon>Coraliomargaritaceae</taxon>
        <taxon>Coraliomargarita</taxon>
    </lineage>
</organism>
<dbReference type="PANTHER" id="PTHR11730:SF6">
    <property type="entry name" value="AMMONIUM TRANSPORTER"/>
    <property type="match status" value="1"/>
</dbReference>
<evidence type="ECO:0000259" key="10">
    <source>
        <dbReference type="Pfam" id="PF00909"/>
    </source>
</evidence>
<feature type="transmembrane region" description="Helical" evidence="8">
    <location>
        <begin position="243"/>
        <end position="264"/>
    </location>
</feature>
<dbReference type="InterPro" id="IPR018047">
    <property type="entry name" value="Ammonium_transpt_CS"/>
</dbReference>
<dbReference type="PANTHER" id="PTHR11730">
    <property type="entry name" value="AMMONIUM TRANSPORTER"/>
    <property type="match status" value="1"/>
</dbReference>
<dbReference type="PROSITE" id="PS01219">
    <property type="entry name" value="AMMONIUM_TRANSP"/>
    <property type="match status" value="1"/>
</dbReference>
<feature type="transmembrane region" description="Helical" evidence="8">
    <location>
        <begin position="204"/>
        <end position="222"/>
    </location>
</feature>
<keyword evidence="9" id="KW-0732">Signal</keyword>
<feature type="transmembrane region" description="Helical" evidence="8">
    <location>
        <begin position="323"/>
        <end position="345"/>
    </location>
</feature>
<proteinExistence type="inferred from homology"/>
<protein>
    <recommendedName>
        <fullName evidence="8">Ammonium transporter</fullName>
    </recommendedName>
</protein>
<dbReference type="NCBIfam" id="TIGR00836">
    <property type="entry name" value="amt"/>
    <property type="match status" value="1"/>
</dbReference>
<keyword evidence="4 8" id="KW-0812">Transmembrane</keyword>
<dbReference type="Pfam" id="PF00909">
    <property type="entry name" value="Ammonium_transp"/>
    <property type="match status" value="1"/>
</dbReference>
<keyword evidence="5 8" id="KW-1133">Transmembrane helix</keyword>
<feature type="signal peptide" evidence="9">
    <location>
        <begin position="1"/>
        <end position="26"/>
    </location>
</feature>
<dbReference type="SUPFAM" id="SSF111352">
    <property type="entry name" value="Ammonium transporter"/>
    <property type="match status" value="1"/>
</dbReference>
<keyword evidence="12" id="KW-1185">Reference proteome</keyword>